<protein>
    <submittedName>
        <fullName evidence="2">Uncharacterized protein</fullName>
    </submittedName>
</protein>
<evidence type="ECO:0000313" key="2">
    <source>
        <dbReference type="EMBL" id="SPP65666.1"/>
    </source>
</evidence>
<keyword evidence="1" id="KW-0812">Transmembrane</keyword>
<dbReference type="OrthoDB" id="9788380at2"/>
<sequence>MFDGIAIPDITFYLVAILALLVIWQYYQMQIMAGRILAVDIFDRSGIRMYFFVTADDDHICEVCSEANGRVFSSSQVAKRSFSPLGGKCKRTVPCASILVGLYGGWLEARGVLERLRANLRGRKSVQLAPEEMRAMVNGQWERSISADTDRIGIHIIEAMCYEKVNPDVAVAGYRFVVDQAKEIRHLMLLVPAYLRLTQLLIRAGEAAEALELTERFEARFPTNRRGPHFPSDEQREMMRTKKTQLLKGLPLKMPA</sequence>
<accession>A0A330L7H6</accession>
<organism evidence="2 3">
    <name type="scientific">Nitrospira lenta</name>
    <dbReference type="NCBI Taxonomy" id="1436998"/>
    <lineage>
        <taxon>Bacteria</taxon>
        <taxon>Pseudomonadati</taxon>
        <taxon>Nitrospirota</taxon>
        <taxon>Nitrospiria</taxon>
        <taxon>Nitrospirales</taxon>
        <taxon>Nitrospiraceae</taxon>
        <taxon>Nitrospira</taxon>
    </lineage>
</organism>
<dbReference type="InParanoid" id="A0A330L7H6"/>
<keyword evidence="1" id="KW-0472">Membrane</keyword>
<dbReference type="RefSeq" id="WP_121989920.1">
    <property type="nucleotide sequence ID" value="NZ_OUNR01000017.1"/>
</dbReference>
<evidence type="ECO:0000313" key="3">
    <source>
        <dbReference type="Proteomes" id="UP000248168"/>
    </source>
</evidence>
<dbReference type="Proteomes" id="UP000248168">
    <property type="component" value="Unassembled WGS sequence"/>
</dbReference>
<keyword evidence="1" id="KW-1133">Transmembrane helix</keyword>
<dbReference type="EMBL" id="OUNR01000017">
    <property type="protein sequence ID" value="SPP65666.1"/>
    <property type="molecule type" value="Genomic_DNA"/>
</dbReference>
<dbReference type="AlphaFoldDB" id="A0A330L7H6"/>
<keyword evidence="3" id="KW-1185">Reference proteome</keyword>
<gene>
    <name evidence="2" type="ORF">NITLEN_40139</name>
</gene>
<evidence type="ECO:0000256" key="1">
    <source>
        <dbReference type="SAM" id="Phobius"/>
    </source>
</evidence>
<proteinExistence type="predicted"/>
<reference evidence="3" key="1">
    <citation type="submission" date="2018-04" db="EMBL/GenBank/DDBJ databases">
        <authorList>
            <person name="Lucker S."/>
            <person name="Sakoula D."/>
        </authorList>
    </citation>
    <scope>NUCLEOTIDE SEQUENCE [LARGE SCALE GENOMIC DNA]</scope>
</reference>
<name>A0A330L7H6_9BACT</name>
<feature type="transmembrane region" description="Helical" evidence="1">
    <location>
        <begin position="6"/>
        <end position="27"/>
    </location>
</feature>